<dbReference type="EMBL" id="VOKX01000007">
    <property type="protein sequence ID" value="KAB7851225.1"/>
    <property type="molecule type" value="Genomic_DNA"/>
</dbReference>
<comment type="caution">
    <text evidence="1">The sequence shown here is derived from an EMBL/GenBank/DDBJ whole genome shotgun (WGS) entry which is preliminary data.</text>
</comment>
<keyword evidence="2" id="KW-1185">Reference proteome</keyword>
<organism evidence="1 2">
    <name type="scientific">Streptomyces mobaraensis</name>
    <name type="common">Streptoverticillium mobaraense</name>
    <dbReference type="NCBI Taxonomy" id="35621"/>
    <lineage>
        <taxon>Bacteria</taxon>
        <taxon>Bacillati</taxon>
        <taxon>Actinomycetota</taxon>
        <taxon>Actinomycetes</taxon>
        <taxon>Kitasatosporales</taxon>
        <taxon>Streptomycetaceae</taxon>
        <taxon>Streptomyces</taxon>
    </lineage>
</organism>
<reference evidence="1 2" key="1">
    <citation type="journal article" date="2019" name="Microb. Cell Fact.">
        <title>Exploring novel herbicidin analogues by transcriptional regulator overexpression and MS/MS molecular networking.</title>
        <authorList>
            <person name="Shi Y."/>
            <person name="Gu R."/>
            <person name="Li Y."/>
            <person name="Wang X."/>
            <person name="Ren W."/>
            <person name="Li X."/>
            <person name="Wang L."/>
            <person name="Xie Y."/>
            <person name="Hong B."/>
        </authorList>
    </citation>
    <scope>NUCLEOTIDE SEQUENCE [LARGE SCALE GENOMIC DNA]</scope>
    <source>
        <strain evidence="1 2">US-43</strain>
    </source>
</reference>
<evidence type="ECO:0000313" key="2">
    <source>
        <dbReference type="Proteomes" id="UP000327000"/>
    </source>
</evidence>
<protein>
    <submittedName>
        <fullName evidence="1">Uncharacterized protein</fullName>
    </submittedName>
</protein>
<accession>A0A5N5WE72</accession>
<dbReference type="Proteomes" id="UP000327000">
    <property type="component" value="Unassembled WGS sequence"/>
</dbReference>
<sequence length="87" mass="9938">MLTRRVDPRDIVWEEDRAVYRVYFWDTRSRQSHEYEVTDGDVDEVLGWARDRAAGQGWAYTVYAKVGGQEDGPGLVRLCGVVGDPFA</sequence>
<dbReference type="OrthoDB" id="5121906at2"/>
<gene>
    <name evidence="1" type="ORF">FRZ00_03655</name>
</gene>
<evidence type="ECO:0000313" key="1">
    <source>
        <dbReference type="EMBL" id="KAB7851225.1"/>
    </source>
</evidence>
<proteinExistence type="predicted"/>
<name>A0A5N5WE72_STRMB</name>
<dbReference type="AlphaFoldDB" id="A0A5N5WE72"/>
<dbReference type="RefSeq" id="WP_152262414.1">
    <property type="nucleotide sequence ID" value="NZ_VOKX01000007.1"/>
</dbReference>